<protein>
    <submittedName>
        <fullName evidence="1">Uncharacterized protein</fullName>
    </submittedName>
</protein>
<evidence type="ECO:0000313" key="1">
    <source>
        <dbReference type="EMBL" id="KAF7398079.1"/>
    </source>
</evidence>
<organism evidence="1 2">
    <name type="scientific">Vespula pensylvanica</name>
    <name type="common">Western yellow jacket</name>
    <name type="synonym">Wasp</name>
    <dbReference type="NCBI Taxonomy" id="30213"/>
    <lineage>
        <taxon>Eukaryota</taxon>
        <taxon>Metazoa</taxon>
        <taxon>Ecdysozoa</taxon>
        <taxon>Arthropoda</taxon>
        <taxon>Hexapoda</taxon>
        <taxon>Insecta</taxon>
        <taxon>Pterygota</taxon>
        <taxon>Neoptera</taxon>
        <taxon>Endopterygota</taxon>
        <taxon>Hymenoptera</taxon>
        <taxon>Apocrita</taxon>
        <taxon>Aculeata</taxon>
        <taxon>Vespoidea</taxon>
        <taxon>Vespidae</taxon>
        <taxon>Vespinae</taxon>
        <taxon>Vespula</taxon>
    </lineage>
</organism>
<dbReference type="EMBL" id="JACSDY010000019">
    <property type="protein sequence ID" value="KAF7398079.1"/>
    <property type="molecule type" value="Genomic_DNA"/>
</dbReference>
<gene>
    <name evidence="1" type="ORF">H0235_016087</name>
</gene>
<comment type="caution">
    <text evidence="1">The sequence shown here is derived from an EMBL/GenBank/DDBJ whole genome shotgun (WGS) entry which is preliminary data.</text>
</comment>
<sequence>MTALGHRIIVMLEVPRKIHYTDKVTDIDVLYCASLWIRFHISMKPTKQIQWQQFSVKSSGISPWHLVTLRYSSDKRFSLLVEYFVAALGATMRSPSTDLTTTPTAWCPRQTCIEM</sequence>
<keyword evidence="2" id="KW-1185">Reference proteome</keyword>
<reference evidence="1" key="1">
    <citation type="journal article" date="2020" name="G3 (Bethesda)">
        <title>High-Quality Assemblies for Three Invasive Social Wasps from the &lt;i&gt;Vespula&lt;/i&gt; Genus.</title>
        <authorList>
            <person name="Harrop T.W.R."/>
            <person name="Guhlin J."/>
            <person name="McLaughlin G.M."/>
            <person name="Permina E."/>
            <person name="Stockwell P."/>
            <person name="Gilligan J."/>
            <person name="Le Lec M.F."/>
            <person name="Gruber M.A.M."/>
            <person name="Quinn O."/>
            <person name="Lovegrove M."/>
            <person name="Duncan E.J."/>
            <person name="Remnant E.J."/>
            <person name="Van Eeckhoven J."/>
            <person name="Graham B."/>
            <person name="Knapp R.A."/>
            <person name="Langford K.W."/>
            <person name="Kronenberg Z."/>
            <person name="Press M.O."/>
            <person name="Eacker S.M."/>
            <person name="Wilson-Rankin E.E."/>
            <person name="Purcell J."/>
            <person name="Lester P.J."/>
            <person name="Dearden P.K."/>
        </authorList>
    </citation>
    <scope>NUCLEOTIDE SEQUENCE</scope>
    <source>
        <strain evidence="1">Volc-1</strain>
    </source>
</reference>
<name>A0A834K0F9_VESPE</name>
<proteinExistence type="predicted"/>
<accession>A0A834K0F9</accession>
<evidence type="ECO:0000313" key="2">
    <source>
        <dbReference type="Proteomes" id="UP000600918"/>
    </source>
</evidence>
<dbReference type="Proteomes" id="UP000600918">
    <property type="component" value="Unassembled WGS sequence"/>
</dbReference>
<dbReference type="AlphaFoldDB" id="A0A834K0F9"/>